<organism evidence="1 2">
    <name type="scientific">Gracilibacillus halotolerans</name>
    <dbReference type="NCBI Taxonomy" id="74386"/>
    <lineage>
        <taxon>Bacteria</taxon>
        <taxon>Bacillati</taxon>
        <taxon>Bacillota</taxon>
        <taxon>Bacilli</taxon>
        <taxon>Bacillales</taxon>
        <taxon>Bacillaceae</taxon>
        <taxon>Gracilibacillus</taxon>
    </lineage>
</organism>
<dbReference type="AlphaFoldDB" id="A0A841RPF9"/>
<protein>
    <submittedName>
        <fullName evidence="1">DnaJ-class molecular chaperone</fullName>
    </submittedName>
</protein>
<sequence>MGSQEMRCKACEGTGMLRDDEEWNYTCTVCNGNGFVSKYEQKKDHLETDLNNRYME</sequence>
<evidence type="ECO:0000313" key="1">
    <source>
        <dbReference type="EMBL" id="MBB6513752.1"/>
    </source>
</evidence>
<evidence type="ECO:0000313" key="2">
    <source>
        <dbReference type="Proteomes" id="UP000572212"/>
    </source>
</evidence>
<gene>
    <name evidence="1" type="ORF">GGQ92_002568</name>
</gene>
<dbReference type="SUPFAM" id="SSF57938">
    <property type="entry name" value="DnaJ/Hsp40 cysteine-rich domain"/>
    <property type="match status" value="1"/>
</dbReference>
<dbReference type="Gene3D" id="6.20.20.10">
    <property type="match status" value="1"/>
</dbReference>
<accession>A0A841RPF9</accession>
<dbReference type="RefSeq" id="WP_184249502.1">
    <property type="nucleotide sequence ID" value="NZ_BAAACU010000056.1"/>
</dbReference>
<keyword evidence="2" id="KW-1185">Reference proteome</keyword>
<reference evidence="1 2" key="1">
    <citation type="submission" date="2020-08" db="EMBL/GenBank/DDBJ databases">
        <title>Genomic Encyclopedia of Type Strains, Phase IV (KMG-IV): sequencing the most valuable type-strain genomes for metagenomic binning, comparative biology and taxonomic classification.</title>
        <authorList>
            <person name="Goeker M."/>
        </authorList>
    </citation>
    <scope>NUCLEOTIDE SEQUENCE [LARGE SCALE GENOMIC DNA]</scope>
    <source>
        <strain evidence="1 2">DSM 11805</strain>
    </source>
</reference>
<comment type="caution">
    <text evidence="1">The sequence shown here is derived from an EMBL/GenBank/DDBJ whole genome shotgun (WGS) entry which is preliminary data.</text>
</comment>
<dbReference type="EMBL" id="JACHON010000016">
    <property type="protein sequence ID" value="MBB6513752.1"/>
    <property type="molecule type" value="Genomic_DNA"/>
</dbReference>
<dbReference type="InterPro" id="IPR036410">
    <property type="entry name" value="HSP_DnaJ_Cys-rich_dom_sf"/>
</dbReference>
<name>A0A841RPF9_9BACI</name>
<dbReference type="Proteomes" id="UP000572212">
    <property type="component" value="Unassembled WGS sequence"/>
</dbReference>
<proteinExistence type="predicted"/>